<dbReference type="EMBL" id="NVMX01000118">
    <property type="protein sequence ID" value="PDZ94768.1"/>
    <property type="molecule type" value="Genomic_DNA"/>
</dbReference>
<dbReference type="GO" id="GO:0003677">
    <property type="term" value="F:DNA binding"/>
    <property type="evidence" value="ECO:0007669"/>
    <property type="project" value="UniProtKB-KW"/>
</dbReference>
<comment type="caution">
    <text evidence="5">The sequence shown here is derived from an EMBL/GenBank/DDBJ whole genome shotgun (WGS) entry which is preliminary data.</text>
</comment>
<dbReference type="InterPro" id="IPR001845">
    <property type="entry name" value="HTH_ArsR_DNA-bd_dom"/>
</dbReference>
<dbReference type="PROSITE" id="PS50987">
    <property type="entry name" value="HTH_ARSR_2"/>
    <property type="match status" value="1"/>
</dbReference>
<dbReference type="NCBIfam" id="NF033788">
    <property type="entry name" value="HTH_metalloreg"/>
    <property type="match status" value="1"/>
</dbReference>
<organism evidence="5 6">
    <name type="scientific">Bacillus cereus</name>
    <dbReference type="NCBI Taxonomy" id="1396"/>
    <lineage>
        <taxon>Bacteria</taxon>
        <taxon>Bacillati</taxon>
        <taxon>Bacillota</taxon>
        <taxon>Bacilli</taxon>
        <taxon>Bacillales</taxon>
        <taxon>Bacillaceae</taxon>
        <taxon>Bacillus</taxon>
        <taxon>Bacillus cereus group</taxon>
    </lineage>
</organism>
<dbReference type="SUPFAM" id="SSF46785">
    <property type="entry name" value="Winged helix' DNA-binding domain"/>
    <property type="match status" value="1"/>
</dbReference>
<dbReference type="PANTHER" id="PTHR33154">
    <property type="entry name" value="TRANSCRIPTIONAL REGULATOR, ARSR FAMILY"/>
    <property type="match status" value="1"/>
</dbReference>
<accession>A0A9X6ST93</accession>
<evidence type="ECO:0000259" key="4">
    <source>
        <dbReference type="PROSITE" id="PS50987"/>
    </source>
</evidence>
<evidence type="ECO:0000256" key="3">
    <source>
        <dbReference type="ARBA" id="ARBA00023163"/>
    </source>
</evidence>
<dbReference type="PANTHER" id="PTHR33154:SF28">
    <property type="entry name" value="HTH-TYPE TRANSCRIPTIONAL REGULATOR YGAV-RELATED"/>
    <property type="match status" value="1"/>
</dbReference>
<keyword evidence="3" id="KW-0804">Transcription</keyword>
<keyword evidence="1" id="KW-0805">Transcription regulation</keyword>
<evidence type="ECO:0000313" key="5">
    <source>
        <dbReference type="EMBL" id="PDZ94768.1"/>
    </source>
</evidence>
<evidence type="ECO:0000256" key="2">
    <source>
        <dbReference type="ARBA" id="ARBA00023125"/>
    </source>
</evidence>
<dbReference type="InterPro" id="IPR011991">
    <property type="entry name" value="ArsR-like_HTH"/>
</dbReference>
<dbReference type="SMART" id="SM00418">
    <property type="entry name" value="HTH_ARSR"/>
    <property type="match status" value="1"/>
</dbReference>
<dbReference type="Gene3D" id="1.10.10.10">
    <property type="entry name" value="Winged helix-like DNA-binding domain superfamily/Winged helix DNA-binding domain"/>
    <property type="match status" value="1"/>
</dbReference>
<reference evidence="5 6" key="1">
    <citation type="submission" date="2017-09" db="EMBL/GenBank/DDBJ databases">
        <title>Large-scale bioinformatics analysis of Bacillus genomes uncovers conserved roles of natural products in bacterial physiology.</title>
        <authorList>
            <consortium name="Agbiome Team Llc"/>
            <person name="Bleich R.M."/>
            <person name="Grubbs K.J."/>
            <person name="Santa Maria K.C."/>
            <person name="Allen S.E."/>
            <person name="Farag S."/>
            <person name="Shank E.A."/>
            <person name="Bowers A."/>
        </authorList>
    </citation>
    <scope>NUCLEOTIDE SEQUENCE [LARGE SCALE GENOMIC DNA]</scope>
    <source>
        <strain evidence="5 6">AFS092789</strain>
    </source>
</reference>
<dbReference type="AlphaFoldDB" id="A0A9X6ST93"/>
<feature type="domain" description="HTH arsR-type" evidence="4">
    <location>
        <begin position="26"/>
        <end position="115"/>
    </location>
</feature>
<dbReference type="InterPro" id="IPR051081">
    <property type="entry name" value="HTH_MetalResp_TranReg"/>
</dbReference>
<dbReference type="CDD" id="cd00090">
    <property type="entry name" value="HTH_ARSR"/>
    <property type="match status" value="1"/>
</dbReference>
<evidence type="ECO:0000313" key="6">
    <source>
        <dbReference type="Proteomes" id="UP000219922"/>
    </source>
</evidence>
<keyword evidence="2" id="KW-0238">DNA-binding</keyword>
<dbReference type="InterPro" id="IPR036390">
    <property type="entry name" value="WH_DNA-bd_sf"/>
</dbReference>
<dbReference type="Pfam" id="PF01022">
    <property type="entry name" value="HTH_5"/>
    <property type="match status" value="1"/>
</dbReference>
<dbReference type="PRINTS" id="PR00778">
    <property type="entry name" value="HTHARSR"/>
</dbReference>
<dbReference type="InterPro" id="IPR036388">
    <property type="entry name" value="WH-like_DNA-bd_sf"/>
</dbReference>
<protein>
    <submittedName>
        <fullName evidence="5">Transcriptional regulator</fullName>
    </submittedName>
</protein>
<gene>
    <name evidence="5" type="ORF">CON36_32055</name>
</gene>
<sequence>MKAAGIVTSQRKGLECYYRLKDEKFAIVEADEEGAEMIKAMAHPVRLEIATILKEGEANVTTLQEKLGIAQSTTSIHLGKLKNSGVLKSRRKGLEMFYSVKDSDNISAILSIISE</sequence>
<proteinExistence type="predicted"/>
<dbReference type="Proteomes" id="UP000219922">
    <property type="component" value="Unassembled WGS sequence"/>
</dbReference>
<evidence type="ECO:0000256" key="1">
    <source>
        <dbReference type="ARBA" id="ARBA00023015"/>
    </source>
</evidence>
<dbReference type="GO" id="GO:0003700">
    <property type="term" value="F:DNA-binding transcription factor activity"/>
    <property type="evidence" value="ECO:0007669"/>
    <property type="project" value="InterPro"/>
</dbReference>
<name>A0A9X6ST93_BACCE</name>